<feature type="transmembrane region" description="Helical" evidence="7">
    <location>
        <begin position="278"/>
        <end position="302"/>
    </location>
</feature>
<evidence type="ECO:0000256" key="6">
    <source>
        <dbReference type="ARBA" id="ARBA00023315"/>
    </source>
</evidence>
<keyword evidence="4 7" id="KW-1133">Transmembrane helix</keyword>
<feature type="transmembrane region" description="Helical" evidence="7">
    <location>
        <begin position="159"/>
        <end position="178"/>
    </location>
</feature>
<comment type="catalytic activity">
    <reaction evidence="7">
        <text>L-cysteinyl-[protein] + hexadecanoyl-CoA = S-hexadecanoyl-L-cysteinyl-[protein] + CoA</text>
        <dbReference type="Rhea" id="RHEA:36683"/>
        <dbReference type="Rhea" id="RHEA-COMP:10131"/>
        <dbReference type="Rhea" id="RHEA-COMP:11032"/>
        <dbReference type="ChEBI" id="CHEBI:29950"/>
        <dbReference type="ChEBI" id="CHEBI:57287"/>
        <dbReference type="ChEBI" id="CHEBI:57379"/>
        <dbReference type="ChEBI" id="CHEBI:74151"/>
        <dbReference type="EC" id="2.3.1.225"/>
    </reaction>
</comment>
<evidence type="ECO:0000256" key="5">
    <source>
        <dbReference type="ARBA" id="ARBA00023136"/>
    </source>
</evidence>
<dbReference type="PANTHER" id="PTHR12246">
    <property type="entry name" value="PALMITOYLTRANSFERASE ZDHHC16"/>
    <property type="match status" value="1"/>
</dbReference>
<keyword evidence="11" id="KW-1185">Reference proteome</keyword>
<comment type="subcellular location">
    <subcellularLocation>
        <location evidence="1">Membrane</location>
        <topology evidence="1">Multi-pass membrane protein</topology>
    </subcellularLocation>
</comment>
<evidence type="ECO:0000313" key="11">
    <source>
        <dbReference type="Proteomes" id="UP000010556"/>
    </source>
</evidence>
<feature type="domain" description="Palmitoyltransferase DHHC" evidence="9">
    <location>
        <begin position="233"/>
        <end position="353"/>
    </location>
</feature>
<keyword evidence="5 7" id="KW-0472">Membrane</keyword>
<evidence type="ECO:0000313" key="10">
    <source>
        <dbReference type="EMBL" id="ELK38676.1"/>
    </source>
</evidence>
<dbReference type="InterPro" id="IPR001594">
    <property type="entry name" value="Palmitoyltrfase_DHHC"/>
</dbReference>
<gene>
    <name evidence="10" type="ORF">MDA_GLEAN10001936</name>
</gene>
<dbReference type="EMBL" id="KB098487">
    <property type="protein sequence ID" value="ELK38676.1"/>
    <property type="molecule type" value="Genomic_DNA"/>
</dbReference>
<dbReference type="InterPro" id="IPR039859">
    <property type="entry name" value="PFA4/ZDH16/20/ERF2-like"/>
</dbReference>
<proteinExistence type="inferred from homology"/>
<dbReference type="GO" id="GO:0019706">
    <property type="term" value="F:protein-cysteine S-palmitoyltransferase activity"/>
    <property type="evidence" value="ECO:0007669"/>
    <property type="project" value="UniProtKB-EC"/>
</dbReference>
<comment type="domain">
    <text evidence="7">The DHHC domain is required for palmitoyltransferase activity.</text>
</comment>
<reference evidence="11" key="1">
    <citation type="journal article" date="2013" name="Science">
        <title>Comparative analysis of bat genomes provides insight into the evolution of flight and immunity.</title>
        <authorList>
            <person name="Zhang G."/>
            <person name="Cowled C."/>
            <person name="Shi Z."/>
            <person name="Huang Z."/>
            <person name="Bishop-Lilly K.A."/>
            <person name="Fang X."/>
            <person name="Wynne J.W."/>
            <person name="Xiong Z."/>
            <person name="Baker M.L."/>
            <person name="Zhao W."/>
            <person name="Tachedjian M."/>
            <person name="Zhu Y."/>
            <person name="Zhou P."/>
            <person name="Jiang X."/>
            <person name="Ng J."/>
            <person name="Yang L."/>
            <person name="Wu L."/>
            <person name="Xiao J."/>
            <person name="Feng Y."/>
            <person name="Chen Y."/>
            <person name="Sun X."/>
            <person name="Zhang Y."/>
            <person name="Marsh G.A."/>
            <person name="Crameri G."/>
            <person name="Broder C.C."/>
            <person name="Frey K.G."/>
            <person name="Wang L.F."/>
            <person name="Wang J."/>
        </authorList>
    </citation>
    <scope>NUCLEOTIDE SEQUENCE [LARGE SCALE GENOMIC DNA]</scope>
</reference>
<keyword evidence="2 7" id="KW-0808">Transferase</keyword>
<dbReference type="PROSITE" id="PS50216">
    <property type="entry name" value="DHHC"/>
    <property type="match status" value="1"/>
</dbReference>
<feature type="non-terminal residue" evidence="10">
    <location>
        <position position="1"/>
    </location>
</feature>
<evidence type="ECO:0000259" key="9">
    <source>
        <dbReference type="Pfam" id="PF01529"/>
    </source>
</evidence>
<evidence type="ECO:0000256" key="3">
    <source>
        <dbReference type="ARBA" id="ARBA00022692"/>
    </source>
</evidence>
<keyword evidence="6 7" id="KW-0012">Acyltransferase</keyword>
<dbReference type="GO" id="GO:0016020">
    <property type="term" value="C:membrane"/>
    <property type="evidence" value="ECO:0007669"/>
    <property type="project" value="UniProtKB-SubCell"/>
</dbReference>
<evidence type="ECO:0000256" key="1">
    <source>
        <dbReference type="ARBA" id="ARBA00004141"/>
    </source>
</evidence>
<keyword evidence="3 7" id="KW-0812">Transmembrane</keyword>
<accession>L5MJX1</accession>
<evidence type="ECO:0000256" key="8">
    <source>
        <dbReference type="SAM" id="MobiDB-lite"/>
    </source>
</evidence>
<dbReference type="Proteomes" id="UP000010556">
    <property type="component" value="Unassembled WGS sequence"/>
</dbReference>
<comment type="similarity">
    <text evidence="7">Belongs to the DHHC palmitoyltransferase family.</text>
</comment>
<dbReference type="Pfam" id="PF01529">
    <property type="entry name" value="DHHC"/>
    <property type="match status" value="1"/>
</dbReference>
<name>L5MJX1_MYODS</name>
<evidence type="ECO:0000256" key="4">
    <source>
        <dbReference type="ARBA" id="ARBA00022989"/>
    </source>
</evidence>
<dbReference type="eggNOG" id="KOG1315">
    <property type="taxonomic scope" value="Eukaryota"/>
</dbReference>
<organism evidence="10 11">
    <name type="scientific">Myotis davidii</name>
    <name type="common">David's myotis</name>
    <dbReference type="NCBI Taxonomy" id="225400"/>
    <lineage>
        <taxon>Eukaryota</taxon>
        <taxon>Metazoa</taxon>
        <taxon>Chordata</taxon>
        <taxon>Craniata</taxon>
        <taxon>Vertebrata</taxon>
        <taxon>Euteleostomi</taxon>
        <taxon>Mammalia</taxon>
        <taxon>Eutheria</taxon>
        <taxon>Laurasiatheria</taxon>
        <taxon>Chiroptera</taxon>
        <taxon>Yangochiroptera</taxon>
        <taxon>Vespertilionidae</taxon>
        <taxon>Myotis</taxon>
    </lineage>
</organism>
<feature type="transmembrane region" description="Helical" evidence="7">
    <location>
        <begin position="314"/>
        <end position="338"/>
    </location>
</feature>
<dbReference type="AlphaFoldDB" id="L5MJX1"/>
<dbReference type="EC" id="2.3.1.225" evidence="7"/>
<evidence type="ECO:0000256" key="7">
    <source>
        <dbReference type="RuleBase" id="RU079119"/>
    </source>
</evidence>
<protein>
    <recommendedName>
        <fullName evidence="7">Palmitoyltransferase</fullName>
        <ecNumber evidence="7">2.3.1.225</ecNumber>
    </recommendedName>
</protein>
<evidence type="ECO:0000256" key="2">
    <source>
        <dbReference type="ARBA" id="ARBA00022679"/>
    </source>
</evidence>
<feature type="region of interest" description="Disordered" evidence="8">
    <location>
        <begin position="441"/>
        <end position="462"/>
    </location>
</feature>
<sequence length="480" mass="56139">LQKIISKEDDLKTITNEIKCQEPKVKEPEINTTLQIRFFGKRGERKLHYREFRRFMENLQTEVQEMEFLQFSKGLSFMRKEDFAEWLLFFTNTENKDIYWKNVREKLSAGESISLDEFKSFCHFTTHLEDFSIAMQMFNLAHRPVRLVTLSGNGENGKAVVYLVAFHLFFVMFVWSYWMTIFTSPASPSKEFYLSNSEREHYEKEFSQERQQEILRRTAKDLPIHTTSGSRTIRYCERCQLIKPDRAHHCSACDICILKMDHHCPWVNNCVGFSNYKFFLLFLLYSLLYCLFVATTVLQYFIKFWTNELTDTRAKFHVLFLFFVSTMFFISVLSLFSYHCWLVGKNRTTIESFSAPTFSYGPDGNGFSLGYSKNWRQVFGDEKKYWLLPIFSSLGDGCSFPTRLVGMDPEQASVTNQNEYARSIGSNQPFPIKPLSESKNRLLDSESQWTENGSEEGTVRSGNTCHLKTSLHLVKINSPG</sequence>